<dbReference type="AlphaFoldDB" id="A0A7G9W8C3"/>
<reference evidence="2 3" key="1">
    <citation type="submission" date="2020-07" db="EMBL/GenBank/DDBJ databases">
        <title>Alkalicella. sp. LB2 genome.</title>
        <authorList>
            <person name="Postec A."/>
            <person name="Quemeneur M."/>
        </authorList>
    </citation>
    <scope>NUCLEOTIDE SEQUENCE [LARGE SCALE GENOMIC DNA]</scope>
    <source>
        <strain evidence="2 3">LB2</strain>
    </source>
</reference>
<dbReference type="Proteomes" id="UP000516160">
    <property type="component" value="Chromosome"/>
</dbReference>
<evidence type="ECO:0000313" key="2">
    <source>
        <dbReference type="EMBL" id="QNO14935.1"/>
    </source>
</evidence>
<protein>
    <submittedName>
        <fullName evidence="2">Uncharacterized protein</fullName>
    </submittedName>
</protein>
<feature type="compositionally biased region" description="Basic and acidic residues" evidence="1">
    <location>
        <begin position="119"/>
        <end position="137"/>
    </location>
</feature>
<evidence type="ECO:0000256" key="1">
    <source>
        <dbReference type="SAM" id="MobiDB-lite"/>
    </source>
</evidence>
<dbReference type="RefSeq" id="WP_213165299.1">
    <property type="nucleotide sequence ID" value="NZ_CP058559.1"/>
</dbReference>
<gene>
    <name evidence="2" type="ORF">HYG86_09190</name>
</gene>
<dbReference type="KEGG" id="acae:HYG86_09190"/>
<proteinExistence type="predicted"/>
<name>A0A7G9W8C3_ALKCA</name>
<sequence>MYKKILVLLTIAFILAGCGDNYYKVDSNSELTKDDMIILQKNYEDLDQAQQSRASTLHLYMTADELEKFEDDLRRLFIGEMASLGSTNEEADKEVFSNNFDYTLRKLKGELTEEEIKEEEDRKNNLEATRQEETEARREIQENLDLINNSDSKIETLNIESYSNVGKVEINFVIDSLQEITVGEIVYTRISIVDAIMDVVDKEGLKVLINLYLGEEYKDTYTFELGMGWDKDVTP</sequence>
<organism evidence="2 3">
    <name type="scientific">Alkalicella caledoniensis</name>
    <dbReference type="NCBI Taxonomy" id="2731377"/>
    <lineage>
        <taxon>Bacteria</taxon>
        <taxon>Bacillati</taxon>
        <taxon>Bacillota</taxon>
        <taxon>Clostridia</taxon>
        <taxon>Eubacteriales</taxon>
        <taxon>Proteinivoracaceae</taxon>
        <taxon>Alkalicella</taxon>
    </lineage>
</organism>
<evidence type="ECO:0000313" key="3">
    <source>
        <dbReference type="Proteomes" id="UP000516160"/>
    </source>
</evidence>
<keyword evidence="3" id="KW-1185">Reference proteome</keyword>
<accession>A0A7G9W8C3</accession>
<dbReference type="EMBL" id="CP058559">
    <property type="protein sequence ID" value="QNO14935.1"/>
    <property type="molecule type" value="Genomic_DNA"/>
</dbReference>
<feature type="region of interest" description="Disordered" evidence="1">
    <location>
        <begin position="114"/>
        <end position="137"/>
    </location>
</feature>
<dbReference type="PROSITE" id="PS51257">
    <property type="entry name" value="PROKAR_LIPOPROTEIN"/>
    <property type="match status" value="1"/>
</dbReference>